<reference evidence="2" key="2">
    <citation type="submission" date="2020-05" db="UniProtKB">
        <authorList>
            <consortium name="EnsemblMetazoa"/>
        </authorList>
    </citation>
    <scope>IDENTIFICATION</scope>
    <source>
        <strain evidence="2">IAEA</strain>
    </source>
</reference>
<evidence type="ECO:0000313" key="3">
    <source>
        <dbReference type="Proteomes" id="UP000092460"/>
    </source>
</evidence>
<dbReference type="PANTHER" id="PTHR46108">
    <property type="entry name" value="BLUE CHEESE"/>
    <property type="match status" value="1"/>
</dbReference>
<sequence length="212" mass="24349">MWNISIASKAFVIGNRHEYDQEIDKQNTPRSPPDHSMYPHQVDFRMQILNMLLGCIKDSHRVRIVFRKAGGFVYLTSIFGKLEGKLCDDLDKKGEEIKEGDLEEEEVKEAIEQDDLILLLQMVSQTLVTTMRFEPKEICVASLCDTLRLVGCFGNEIKMTHFNRVFKKDTLIQKYFHEIFAGNVLSCSFNSSAPLSLSYVISSIVWHCSTQF</sequence>
<evidence type="ECO:0000313" key="2">
    <source>
        <dbReference type="EnsemblMetazoa" id="GPPI033071-PA"/>
    </source>
</evidence>
<keyword evidence="1" id="KW-0853">WD repeat</keyword>
<dbReference type="VEuPathDB" id="VectorBase:GPPI033071"/>
<organism evidence="2 3">
    <name type="scientific">Glossina palpalis gambiensis</name>
    <dbReference type="NCBI Taxonomy" id="67801"/>
    <lineage>
        <taxon>Eukaryota</taxon>
        <taxon>Metazoa</taxon>
        <taxon>Ecdysozoa</taxon>
        <taxon>Arthropoda</taxon>
        <taxon>Hexapoda</taxon>
        <taxon>Insecta</taxon>
        <taxon>Pterygota</taxon>
        <taxon>Neoptera</taxon>
        <taxon>Endopterygota</taxon>
        <taxon>Diptera</taxon>
        <taxon>Brachycera</taxon>
        <taxon>Muscomorpha</taxon>
        <taxon>Hippoboscoidea</taxon>
        <taxon>Glossinidae</taxon>
        <taxon>Glossina</taxon>
    </lineage>
</organism>
<reference evidence="3" key="1">
    <citation type="submission" date="2015-01" db="EMBL/GenBank/DDBJ databases">
        <authorList>
            <person name="Aksoy S."/>
            <person name="Warren W."/>
            <person name="Wilson R.K."/>
        </authorList>
    </citation>
    <scope>NUCLEOTIDE SEQUENCE [LARGE SCALE GENOMIC DNA]</scope>
    <source>
        <strain evidence="3">IAEA</strain>
    </source>
</reference>
<dbReference type="EnsemblMetazoa" id="GPPI033071-RA">
    <property type="protein sequence ID" value="GPPI033071-PA"/>
    <property type="gene ID" value="GPPI033071"/>
</dbReference>
<dbReference type="STRING" id="67801.A0A1B0BKG7"/>
<dbReference type="Proteomes" id="UP000092460">
    <property type="component" value="Unassembled WGS sequence"/>
</dbReference>
<dbReference type="InterPro" id="IPR051944">
    <property type="entry name" value="BEACH_domain_protein"/>
</dbReference>
<dbReference type="EMBL" id="JXJN01015938">
    <property type="status" value="NOT_ANNOTATED_CDS"/>
    <property type="molecule type" value="Genomic_DNA"/>
</dbReference>
<protein>
    <submittedName>
        <fullName evidence="2">Uncharacterized protein</fullName>
    </submittedName>
</protein>
<proteinExistence type="predicted"/>
<keyword evidence="3" id="KW-1185">Reference proteome</keyword>
<dbReference type="PANTHER" id="PTHR46108:SF4">
    <property type="entry name" value="BLUE CHEESE"/>
    <property type="match status" value="1"/>
</dbReference>
<name>A0A1B0BKG7_9MUSC</name>
<dbReference type="AlphaFoldDB" id="A0A1B0BKG7"/>
<evidence type="ECO:0000256" key="1">
    <source>
        <dbReference type="ARBA" id="ARBA00022574"/>
    </source>
</evidence>
<accession>A0A1B0BKG7</accession>